<gene>
    <name evidence="1" type="ORF">GCM10025751_20910</name>
</gene>
<keyword evidence="2" id="KW-1185">Reference proteome</keyword>
<dbReference type="Proteomes" id="UP001501729">
    <property type="component" value="Unassembled WGS sequence"/>
</dbReference>
<sequence length="48" mass="5417">MKENDPVTDCIHWLCEEDIEANALGMVNEPFSTNQVFVITSEDIITGF</sequence>
<accession>A0AAV3UGX6</accession>
<organism evidence="1 2">
    <name type="scientific">Haladaptatus pallidirubidus</name>
    <dbReference type="NCBI Taxonomy" id="1008152"/>
    <lineage>
        <taxon>Archaea</taxon>
        <taxon>Methanobacteriati</taxon>
        <taxon>Methanobacteriota</taxon>
        <taxon>Stenosarchaea group</taxon>
        <taxon>Halobacteria</taxon>
        <taxon>Halobacteriales</taxon>
        <taxon>Haladaptataceae</taxon>
        <taxon>Haladaptatus</taxon>
    </lineage>
</organism>
<dbReference type="GeneID" id="68615814"/>
<evidence type="ECO:0000313" key="1">
    <source>
        <dbReference type="EMBL" id="GAA5048756.1"/>
    </source>
</evidence>
<protein>
    <submittedName>
        <fullName evidence="1">Uncharacterized protein</fullName>
    </submittedName>
</protein>
<reference evidence="1 2" key="1">
    <citation type="journal article" date="2019" name="Int. J. Syst. Evol. Microbiol.">
        <title>The Global Catalogue of Microorganisms (GCM) 10K type strain sequencing project: providing services to taxonomists for standard genome sequencing and annotation.</title>
        <authorList>
            <consortium name="The Broad Institute Genomics Platform"/>
            <consortium name="The Broad Institute Genome Sequencing Center for Infectious Disease"/>
            <person name="Wu L."/>
            <person name="Ma J."/>
        </authorList>
    </citation>
    <scope>NUCLEOTIDE SEQUENCE [LARGE SCALE GENOMIC DNA]</scope>
    <source>
        <strain evidence="1 2">JCM 17504</strain>
    </source>
</reference>
<proteinExistence type="predicted"/>
<dbReference type="RefSeq" id="WP_227777120.1">
    <property type="nucleotide sequence ID" value="NZ_BAABKX010000002.1"/>
</dbReference>
<dbReference type="AlphaFoldDB" id="A0AAV3UGX6"/>
<evidence type="ECO:0000313" key="2">
    <source>
        <dbReference type="Proteomes" id="UP001501729"/>
    </source>
</evidence>
<name>A0AAV3UGX6_9EURY</name>
<comment type="caution">
    <text evidence="1">The sequence shown here is derived from an EMBL/GenBank/DDBJ whole genome shotgun (WGS) entry which is preliminary data.</text>
</comment>
<dbReference type="EMBL" id="BAABKX010000002">
    <property type="protein sequence ID" value="GAA5048756.1"/>
    <property type="molecule type" value="Genomic_DNA"/>
</dbReference>